<evidence type="ECO:0000256" key="2">
    <source>
        <dbReference type="SAM" id="MobiDB-lite"/>
    </source>
</evidence>
<dbReference type="GeneID" id="25380561"/>
<feature type="coiled-coil region" evidence="1">
    <location>
        <begin position="398"/>
        <end position="429"/>
    </location>
</feature>
<evidence type="ECO:0000313" key="4">
    <source>
        <dbReference type="Proteomes" id="UP000030744"/>
    </source>
</evidence>
<feature type="compositionally biased region" description="Low complexity" evidence="2">
    <location>
        <begin position="180"/>
        <end position="192"/>
    </location>
</feature>
<reference evidence="3" key="1">
    <citation type="submission" date="2013-10" db="EMBL/GenBank/DDBJ databases">
        <title>Genomic analysis of the causative agents of coccidiosis in chickens.</title>
        <authorList>
            <person name="Reid A.J."/>
            <person name="Blake D."/>
            <person name="Billington K."/>
            <person name="Browne H."/>
            <person name="Dunn M."/>
            <person name="Hung S."/>
            <person name="Kawahara F."/>
            <person name="Miranda-Saavedra D."/>
            <person name="Mourier T."/>
            <person name="Nagra H."/>
            <person name="Otto T.D."/>
            <person name="Rawlings N."/>
            <person name="Sanchez A."/>
            <person name="Sanders M."/>
            <person name="Subramaniam C."/>
            <person name="Tay Y."/>
            <person name="Dear P."/>
            <person name="Doerig C."/>
            <person name="Gruber A."/>
            <person name="Parkinson J."/>
            <person name="Shirley M."/>
            <person name="Wan K.L."/>
            <person name="Berriman M."/>
            <person name="Tomley F."/>
            <person name="Pain A."/>
        </authorList>
    </citation>
    <scope>NUCLEOTIDE SEQUENCE [LARGE SCALE GENOMIC DNA]</scope>
    <source>
        <strain evidence="3">Houghton</strain>
    </source>
</reference>
<dbReference type="AlphaFoldDB" id="U6KF39"/>
<dbReference type="RefSeq" id="XP_013356656.1">
    <property type="nucleotide sequence ID" value="XM_013501202.1"/>
</dbReference>
<dbReference type="VEuPathDB" id="ToxoDB:EMH_0059460"/>
<dbReference type="OrthoDB" id="347150at2759"/>
<evidence type="ECO:0000256" key="1">
    <source>
        <dbReference type="SAM" id="Coils"/>
    </source>
</evidence>
<keyword evidence="1" id="KW-0175">Coiled coil</keyword>
<accession>U6KF39</accession>
<proteinExistence type="predicted"/>
<dbReference type="Proteomes" id="UP000030744">
    <property type="component" value="Unassembled WGS sequence"/>
</dbReference>
<feature type="region of interest" description="Disordered" evidence="2">
    <location>
        <begin position="180"/>
        <end position="243"/>
    </location>
</feature>
<evidence type="ECO:0000313" key="3">
    <source>
        <dbReference type="EMBL" id="CDJ34093.1"/>
    </source>
</evidence>
<reference evidence="3" key="2">
    <citation type="submission" date="2013-10" db="EMBL/GenBank/DDBJ databases">
        <authorList>
            <person name="Aslett M."/>
        </authorList>
    </citation>
    <scope>NUCLEOTIDE SEQUENCE [LARGE SCALE GENOMIC DNA]</scope>
    <source>
        <strain evidence="3">Houghton</strain>
    </source>
</reference>
<keyword evidence="4" id="KW-1185">Reference proteome</keyword>
<name>U6KF39_9EIME</name>
<protein>
    <submittedName>
        <fullName evidence="3">Uncharacterized protein</fullName>
    </submittedName>
</protein>
<organism evidence="3 4">
    <name type="scientific">Eimeria mitis</name>
    <dbReference type="NCBI Taxonomy" id="44415"/>
    <lineage>
        <taxon>Eukaryota</taxon>
        <taxon>Sar</taxon>
        <taxon>Alveolata</taxon>
        <taxon>Apicomplexa</taxon>
        <taxon>Conoidasida</taxon>
        <taxon>Coccidia</taxon>
        <taxon>Eucoccidiorida</taxon>
        <taxon>Eimeriorina</taxon>
        <taxon>Eimeriidae</taxon>
        <taxon>Eimeria</taxon>
    </lineage>
</organism>
<gene>
    <name evidence="3" type="ORF">EMH_0059460</name>
</gene>
<dbReference type="EMBL" id="HG686088">
    <property type="protein sequence ID" value="CDJ34093.1"/>
    <property type="molecule type" value="Genomic_DNA"/>
</dbReference>
<sequence>MASPSEKRSALQFLWAAAIVTFLIGVAPAARRRLRQTVVEENAPIATPTQGSPHGWWMALQQQTVAADATREVSSEYVTRLPLMQQALCERFSLLCLDSNTSDNDSSSSDRTEDGSLRERVRGLGLKEMTDFALAAPFLLTSKWTAFTEMVLQLGIIRDKSLTRFSALQQRLAPFFPTENSATAAESAEAEPAPAPERKRVSPPPSPSGSPRTPSRQLSRRGRKQPAHESADLPPLPPPREYSGRTALAADAAAATAAAAAAEGTADGVDMEFVRLTWTELQDLAEEERQLASTYLALAAEQNLFNSIPDDSLWEALLQQVVNKAAAAAAAAKSGLMATFPDLYHEGTEGYQVAFAALAAADERIRLLLLQQQDTYAGSQPVLFFIRGILISLCEPGRQEMGRRRKQLQQRLQQQLQQLQQRLQPLQTYLDSSVGGSMCANLGHIGLPHQLQKRQ</sequence>